<evidence type="ECO:0000313" key="3">
    <source>
        <dbReference type="Proteomes" id="UP000193518"/>
    </source>
</evidence>
<evidence type="ECO:0000313" key="2">
    <source>
        <dbReference type="EMBL" id="ORM26317.1"/>
    </source>
</evidence>
<proteinExistence type="predicted"/>
<dbReference type="Proteomes" id="UP000193518">
    <property type="component" value="Unassembled WGS sequence"/>
</dbReference>
<keyword evidence="1" id="KW-0472">Membrane</keyword>
<accession>A0AAE3BR43</accession>
<gene>
    <name evidence="2" type="ORF">A5N68_13890</name>
</gene>
<keyword evidence="1" id="KW-0812">Transmembrane</keyword>
<evidence type="ECO:0000256" key="1">
    <source>
        <dbReference type="SAM" id="Phobius"/>
    </source>
</evidence>
<evidence type="ECO:0008006" key="4">
    <source>
        <dbReference type="Google" id="ProtNLM"/>
    </source>
</evidence>
<feature type="transmembrane region" description="Helical" evidence="1">
    <location>
        <begin position="66"/>
        <end position="86"/>
    </location>
</feature>
<keyword evidence="1" id="KW-1133">Transmembrane helix</keyword>
<dbReference type="PANTHER" id="PTHR28008:SF1">
    <property type="entry name" value="DOMAIN PROTEIN, PUTATIVE (AFU_ORTHOLOGUE AFUA_3G10980)-RELATED"/>
    <property type="match status" value="1"/>
</dbReference>
<dbReference type="PANTHER" id="PTHR28008">
    <property type="entry name" value="DOMAIN PROTEIN, PUTATIVE (AFU_ORTHOLOGUE AFUA_3G10980)-RELATED"/>
    <property type="match status" value="1"/>
</dbReference>
<comment type="caution">
    <text evidence="2">The sequence shown here is derived from an EMBL/GenBank/DDBJ whole genome shotgun (WGS) entry which is preliminary data.</text>
</comment>
<dbReference type="AlphaFoldDB" id="A0AAE3BR43"/>
<feature type="transmembrane region" description="Helical" evidence="1">
    <location>
        <begin position="12"/>
        <end position="31"/>
    </location>
</feature>
<reference evidence="2 3" key="1">
    <citation type="journal article" date="2016" name="Genome Biol. Evol.">
        <title>Pangenome and Phylogenomic Analysis of the Pathogenic Actinobacterium Rhodococcus equi.</title>
        <authorList>
            <person name="Anastasi E."/>
            <person name="MacArthur I."/>
            <person name="Scortti M."/>
            <person name="Alvarez S."/>
            <person name="Giguere S."/>
            <person name="Vazquez-Boland J.A."/>
        </authorList>
    </citation>
    <scope>NUCLEOTIDE SEQUENCE [LARGE SCALE GENOMIC DNA]</scope>
    <source>
        <strain evidence="2 3">PAM1271</strain>
    </source>
</reference>
<sequence length="120" mass="12770">MRPMLDRFDRRCVPLAIATVVVLVMLFSPGSTVPSGPENSDKITHALMFAALALTSRYARIGVGWTAAWLLTFAAVSEVLQGALPIQRSCSVWDAAADAVGIVVGLVAARVLARPLRIPV</sequence>
<organism evidence="2 3">
    <name type="scientific">Rhodococcus hoagii</name>
    <name type="common">Corynebacterium equii</name>
    <dbReference type="NCBI Taxonomy" id="43767"/>
    <lineage>
        <taxon>Bacteria</taxon>
        <taxon>Bacillati</taxon>
        <taxon>Actinomycetota</taxon>
        <taxon>Actinomycetes</taxon>
        <taxon>Mycobacteriales</taxon>
        <taxon>Nocardiaceae</taxon>
        <taxon>Prescottella</taxon>
    </lineage>
</organism>
<dbReference type="EMBL" id="LWIC01000005">
    <property type="protein sequence ID" value="ORM26317.1"/>
    <property type="molecule type" value="Genomic_DNA"/>
</dbReference>
<protein>
    <recommendedName>
        <fullName evidence="4">VanZ family protein</fullName>
    </recommendedName>
</protein>
<name>A0AAE3BR43_RHOHA</name>